<evidence type="ECO:0000256" key="1">
    <source>
        <dbReference type="ARBA" id="ARBA00022801"/>
    </source>
</evidence>
<accession>A0ABU0STM9</accession>
<dbReference type="InterPro" id="IPR023214">
    <property type="entry name" value="HAD_sf"/>
</dbReference>
<dbReference type="Pfam" id="PF00702">
    <property type="entry name" value="Hydrolase"/>
    <property type="match status" value="1"/>
</dbReference>
<name>A0ABU0STM9_9ACTN</name>
<dbReference type="InterPro" id="IPR006549">
    <property type="entry name" value="HAD-SF_hydro_IIIA"/>
</dbReference>
<dbReference type="EC" id="3.1.3.104" evidence="2"/>
<comment type="caution">
    <text evidence="2">The sequence shown here is derived from an EMBL/GenBank/DDBJ whole genome shotgun (WGS) entry which is preliminary data.</text>
</comment>
<protein>
    <submittedName>
        <fullName evidence="2">HAD superfamily hydrolase (TIGR01662 family)</fullName>
        <ecNumber evidence="2">3.1.3.102</ecNumber>
        <ecNumber evidence="2">3.1.3.104</ecNumber>
    </submittedName>
</protein>
<dbReference type="GO" id="GO:0090711">
    <property type="term" value="F:FMN hydrolase activity"/>
    <property type="evidence" value="ECO:0007669"/>
    <property type="project" value="UniProtKB-EC"/>
</dbReference>
<dbReference type="InterPro" id="IPR006439">
    <property type="entry name" value="HAD-SF_hydro_IA"/>
</dbReference>
<gene>
    <name evidence="2" type="ORF">QF035_004472</name>
</gene>
<dbReference type="GO" id="GO:0043726">
    <property type="term" value="F:5-amino-6-(5-phosphoribitylamino)uracil phosphatase activity"/>
    <property type="evidence" value="ECO:0007669"/>
    <property type="project" value="UniProtKB-EC"/>
</dbReference>
<dbReference type="NCBIfam" id="TIGR01549">
    <property type="entry name" value="HAD-SF-IA-v1"/>
    <property type="match status" value="1"/>
</dbReference>
<reference evidence="2 3" key="1">
    <citation type="submission" date="2023-07" db="EMBL/GenBank/DDBJ databases">
        <title>Comparative genomics of wheat-associated soil bacteria to identify genetic determinants of phenazine resistance.</title>
        <authorList>
            <person name="Mouncey N."/>
        </authorList>
    </citation>
    <scope>NUCLEOTIDE SEQUENCE [LARGE SCALE GENOMIC DNA]</scope>
    <source>
        <strain evidence="2 3">V2I4</strain>
    </source>
</reference>
<dbReference type="InterPro" id="IPR051540">
    <property type="entry name" value="S-2-haloacid_dehalogenase"/>
</dbReference>
<organism evidence="2 3">
    <name type="scientific">Streptomyces umbrinus</name>
    <dbReference type="NCBI Taxonomy" id="67370"/>
    <lineage>
        <taxon>Bacteria</taxon>
        <taxon>Bacillati</taxon>
        <taxon>Actinomycetota</taxon>
        <taxon>Actinomycetes</taxon>
        <taxon>Kitasatosporales</taxon>
        <taxon>Streptomycetaceae</taxon>
        <taxon>Streptomyces</taxon>
        <taxon>Streptomyces phaeochromogenes group</taxon>
    </lineage>
</organism>
<keyword evidence="3" id="KW-1185">Reference proteome</keyword>
<dbReference type="InterPro" id="IPR036412">
    <property type="entry name" value="HAD-like_sf"/>
</dbReference>
<evidence type="ECO:0000313" key="2">
    <source>
        <dbReference type="EMBL" id="MDQ1026890.1"/>
    </source>
</evidence>
<dbReference type="EC" id="3.1.3.102" evidence="2"/>
<dbReference type="EMBL" id="JAUSZI010000002">
    <property type="protein sequence ID" value="MDQ1026890.1"/>
    <property type="molecule type" value="Genomic_DNA"/>
</dbReference>
<evidence type="ECO:0000313" key="3">
    <source>
        <dbReference type="Proteomes" id="UP001230328"/>
    </source>
</evidence>
<proteinExistence type="predicted"/>
<dbReference type="Proteomes" id="UP001230328">
    <property type="component" value="Unassembled WGS sequence"/>
</dbReference>
<dbReference type="PANTHER" id="PTHR43316">
    <property type="entry name" value="HYDROLASE, HALOACID DELAHOGENASE-RELATED"/>
    <property type="match status" value="1"/>
</dbReference>
<dbReference type="NCBIfam" id="TIGR01662">
    <property type="entry name" value="HAD-SF-IIIA"/>
    <property type="match status" value="1"/>
</dbReference>
<sequence>MRLPVRLWGREPSADYLPGSRRVPRVIATIVLDVGETIVRDDRYWNSWADWLDIPRHTLSALVGAVVAQGRDNADAVRLARPGIDLPAEYRAREAAGRGEVLDETDLYDDVRPALSGLRKLGIRVVVAGNQTSRAGELLRALDLPADLVVTSGEWGVAKPQPEFFERVLEVAGATPEQTVYVGDHPANDIFPAKAVGLRVAHIRRGPWGHLWADDPEVMAAADWRIDSLTQLTSIIAD</sequence>
<dbReference type="SFLD" id="SFLDG01129">
    <property type="entry name" value="C1.5:_HAD__Beta-PGM__Phosphata"/>
    <property type="match status" value="1"/>
</dbReference>
<keyword evidence="1 2" id="KW-0378">Hydrolase</keyword>
<dbReference type="Gene3D" id="3.40.50.1000">
    <property type="entry name" value="HAD superfamily/HAD-like"/>
    <property type="match status" value="1"/>
</dbReference>
<dbReference type="SUPFAM" id="SSF56784">
    <property type="entry name" value="HAD-like"/>
    <property type="match status" value="1"/>
</dbReference>
<dbReference type="SFLD" id="SFLDS00003">
    <property type="entry name" value="Haloacid_Dehalogenase"/>
    <property type="match status" value="1"/>
</dbReference>